<dbReference type="Proteomes" id="UP000063699">
    <property type="component" value="Chromosome"/>
</dbReference>
<proteinExistence type="predicted"/>
<reference evidence="1 2" key="1">
    <citation type="submission" date="2015-07" db="EMBL/GenBank/DDBJ databases">
        <title>Genome sequencing of Kibdelosporangium phytohabitans.</title>
        <authorList>
            <person name="Qin S."/>
            <person name="Xing K."/>
        </authorList>
    </citation>
    <scope>NUCLEOTIDE SEQUENCE [LARGE SCALE GENOMIC DNA]</scope>
    <source>
        <strain evidence="1 2">KLBMP1111</strain>
    </source>
</reference>
<gene>
    <name evidence="1" type="ORF">AOZ06_01965</name>
</gene>
<evidence type="ECO:0000313" key="1">
    <source>
        <dbReference type="EMBL" id="ALG05848.1"/>
    </source>
</evidence>
<name>A0A0N9HUY8_9PSEU</name>
<dbReference type="KEGG" id="kphy:AOZ06_01965"/>
<accession>A0A0N9HUY8</accession>
<keyword evidence="2" id="KW-1185">Reference proteome</keyword>
<sequence>MGFNVTCSPGKDATAGLVMVTPELPTLILYLDPVNLAIQLPAFPDGAQVLTRFCRELSREAARVADAIDGGER</sequence>
<protein>
    <submittedName>
        <fullName evidence="1">Uncharacterized protein</fullName>
    </submittedName>
</protein>
<evidence type="ECO:0000313" key="2">
    <source>
        <dbReference type="Proteomes" id="UP000063699"/>
    </source>
</evidence>
<dbReference type="OrthoDB" id="3697438at2"/>
<dbReference type="EMBL" id="CP012752">
    <property type="protein sequence ID" value="ALG05848.1"/>
    <property type="molecule type" value="Genomic_DNA"/>
</dbReference>
<dbReference type="RefSeq" id="WP_054287827.1">
    <property type="nucleotide sequence ID" value="NZ_CP012752.1"/>
</dbReference>
<dbReference type="AlphaFoldDB" id="A0A0N9HUY8"/>
<organism evidence="1 2">
    <name type="scientific">Kibdelosporangium phytohabitans</name>
    <dbReference type="NCBI Taxonomy" id="860235"/>
    <lineage>
        <taxon>Bacteria</taxon>
        <taxon>Bacillati</taxon>
        <taxon>Actinomycetota</taxon>
        <taxon>Actinomycetes</taxon>
        <taxon>Pseudonocardiales</taxon>
        <taxon>Pseudonocardiaceae</taxon>
        <taxon>Kibdelosporangium</taxon>
    </lineage>
</organism>
<dbReference type="STRING" id="860235.AOZ06_01965"/>